<sequence>MQAGPIGERVLLTANGIGPMKFAYDDNEYLHIMTTNRMRRRDSRWTNESCS</sequence>
<dbReference type="Proteomes" id="UP000054630">
    <property type="component" value="Unassembled WGS sequence"/>
</dbReference>
<keyword evidence="2" id="KW-1185">Reference proteome</keyword>
<comment type="caution">
    <text evidence="1">The sequence shown here is derived from an EMBL/GenBank/DDBJ whole genome shotgun (WGS) entry which is preliminary data.</text>
</comment>
<organism evidence="1 2">
    <name type="scientific">Trichinella nelsoni</name>
    <dbReference type="NCBI Taxonomy" id="6336"/>
    <lineage>
        <taxon>Eukaryota</taxon>
        <taxon>Metazoa</taxon>
        <taxon>Ecdysozoa</taxon>
        <taxon>Nematoda</taxon>
        <taxon>Enoplea</taxon>
        <taxon>Dorylaimia</taxon>
        <taxon>Trichinellida</taxon>
        <taxon>Trichinellidae</taxon>
        <taxon>Trichinella</taxon>
    </lineage>
</organism>
<proteinExistence type="predicted"/>
<reference evidence="1 2" key="1">
    <citation type="submission" date="2015-01" db="EMBL/GenBank/DDBJ databases">
        <title>Evolution of Trichinella species and genotypes.</title>
        <authorList>
            <person name="Korhonen P.K."/>
            <person name="Edoardo P."/>
            <person name="Giuseppe L.R."/>
            <person name="Gasser R.B."/>
        </authorList>
    </citation>
    <scope>NUCLEOTIDE SEQUENCE [LARGE SCALE GENOMIC DNA]</scope>
    <source>
        <strain evidence="1">ISS37</strain>
    </source>
</reference>
<accession>A0A0V0RAV7</accession>
<dbReference type="EMBL" id="JYDL01001795">
    <property type="protein sequence ID" value="KRX11611.1"/>
    <property type="molecule type" value="Genomic_DNA"/>
</dbReference>
<name>A0A0V0RAV7_9BILA</name>
<evidence type="ECO:0000313" key="2">
    <source>
        <dbReference type="Proteomes" id="UP000054630"/>
    </source>
</evidence>
<protein>
    <submittedName>
        <fullName evidence="1">Uncharacterized protein</fullName>
    </submittedName>
</protein>
<evidence type="ECO:0000313" key="1">
    <source>
        <dbReference type="EMBL" id="KRX11611.1"/>
    </source>
</evidence>
<gene>
    <name evidence="1" type="ORF">T07_1319</name>
</gene>
<dbReference type="AlphaFoldDB" id="A0A0V0RAV7"/>